<comment type="catalytic activity">
    <reaction evidence="3">
        <text>a nitrile + 2 H2O = a carboxylate + NH4(+)</text>
        <dbReference type="Rhea" id="RHEA:21724"/>
        <dbReference type="ChEBI" id="CHEBI:15377"/>
        <dbReference type="ChEBI" id="CHEBI:18379"/>
        <dbReference type="ChEBI" id="CHEBI:28938"/>
        <dbReference type="ChEBI" id="CHEBI:29067"/>
        <dbReference type="EC" id="3.5.5.1"/>
    </reaction>
</comment>
<dbReference type="EMBL" id="MTYH01000024">
    <property type="protein sequence ID" value="PNP45475.1"/>
    <property type="molecule type" value="Genomic_DNA"/>
</dbReference>
<evidence type="ECO:0000256" key="5">
    <source>
        <dbReference type="PROSITE-ProRule" id="PRU10139"/>
    </source>
</evidence>
<dbReference type="InterPro" id="IPR000132">
    <property type="entry name" value="Nitrilase/CN_hydratase_CS"/>
</dbReference>
<dbReference type="PROSITE" id="PS00921">
    <property type="entry name" value="NITRIL_CHT_2"/>
    <property type="match status" value="1"/>
</dbReference>
<gene>
    <name evidence="7" type="ORF">TGAMA5MH_02698</name>
</gene>
<dbReference type="GO" id="GO:0016836">
    <property type="term" value="F:hydro-lyase activity"/>
    <property type="evidence" value="ECO:0007669"/>
    <property type="project" value="UniProtKB-ARBA"/>
</dbReference>
<organism evidence="7 8">
    <name type="scientific">Trichoderma gamsii</name>
    <dbReference type="NCBI Taxonomy" id="398673"/>
    <lineage>
        <taxon>Eukaryota</taxon>
        <taxon>Fungi</taxon>
        <taxon>Dikarya</taxon>
        <taxon>Ascomycota</taxon>
        <taxon>Pezizomycotina</taxon>
        <taxon>Sordariomycetes</taxon>
        <taxon>Hypocreomycetidae</taxon>
        <taxon>Hypocreales</taxon>
        <taxon>Hypocreaceae</taxon>
        <taxon>Trichoderma</taxon>
    </lineage>
</organism>
<dbReference type="InterPro" id="IPR036526">
    <property type="entry name" value="C-N_Hydrolase_sf"/>
</dbReference>
<dbReference type="SUPFAM" id="SSF56317">
    <property type="entry name" value="Carbon-nitrogen hydrolase"/>
    <property type="match status" value="1"/>
</dbReference>
<dbReference type="Gene3D" id="3.60.110.10">
    <property type="entry name" value="Carbon-nitrogen hydrolase"/>
    <property type="match status" value="1"/>
</dbReference>
<evidence type="ECO:0000256" key="3">
    <source>
        <dbReference type="ARBA" id="ARBA00036406"/>
    </source>
</evidence>
<dbReference type="CDD" id="cd07564">
    <property type="entry name" value="nitrilases_CHs"/>
    <property type="match status" value="1"/>
</dbReference>
<protein>
    <recommendedName>
        <fullName evidence="4">nitrilase</fullName>
        <ecNumber evidence="4">3.5.5.1</ecNumber>
    </recommendedName>
</protein>
<keyword evidence="2" id="KW-0378">Hydrolase</keyword>
<evidence type="ECO:0000313" key="8">
    <source>
        <dbReference type="Proteomes" id="UP000236546"/>
    </source>
</evidence>
<reference evidence="7 8" key="1">
    <citation type="submission" date="2017-02" db="EMBL/GenBank/DDBJ databases">
        <title>Genomes of Trichoderma spp. with biocontrol activity.</title>
        <authorList>
            <person name="Gardiner D."/>
            <person name="Kazan K."/>
            <person name="Vos C."/>
            <person name="Harvey P."/>
        </authorList>
    </citation>
    <scope>NUCLEOTIDE SEQUENCE [LARGE SCALE GENOMIC DNA]</scope>
    <source>
        <strain evidence="7 8">A5MH</strain>
    </source>
</reference>
<evidence type="ECO:0000313" key="7">
    <source>
        <dbReference type="EMBL" id="PNP45475.1"/>
    </source>
</evidence>
<evidence type="ECO:0000256" key="1">
    <source>
        <dbReference type="ARBA" id="ARBA00008129"/>
    </source>
</evidence>
<dbReference type="EC" id="3.5.5.1" evidence="4"/>
<comment type="caution">
    <text evidence="7">The sequence shown here is derived from an EMBL/GenBank/DDBJ whole genome shotgun (WGS) entry which is preliminary data.</text>
</comment>
<dbReference type="PANTHER" id="PTHR46044">
    <property type="entry name" value="NITRILASE"/>
    <property type="match status" value="1"/>
</dbReference>
<sequence length="329" mass="36151">MDTATRDEKTIRVGAVQAEPVWFDLDGCVDKTIRLINQAAADGVQVLGFPEAWIPGYPWQMRVAAPIMQSMWVPQYQANSMARDSPQMKRIQAAVKKAGMFIVLGYSERDGASIYLAQAFISPDGEIVLNRRKIKPTHAERTIWGEGQAESLQTVVDSPFGKIGGLNCWEHLQPLLRYYEFTQGVQIHVSSWPSMFVMPDPEKIAWLYHDTGEADQRISQNMAMEGQAFVICSSQILTEEGLAKNSLLAGNPVTKVPGGGFSQIFGPDGRALCEPISDGEEAILKADISLSDITKAKISIDVVGHSARPDMLSLLVNPKVGKLVTVMDM</sequence>
<dbReference type="InterPro" id="IPR003010">
    <property type="entry name" value="C-N_Hydrolase"/>
</dbReference>
<feature type="active site" description="Proton acceptor" evidence="5">
    <location>
        <position position="51"/>
    </location>
</feature>
<evidence type="ECO:0000256" key="2">
    <source>
        <dbReference type="ARBA" id="ARBA00022801"/>
    </source>
</evidence>
<comment type="similarity">
    <text evidence="1">Belongs to the carbon-nitrogen hydrolase superfamily. Nitrilase family.</text>
</comment>
<evidence type="ECO:0000259" key="6">
    <source>
        <dbReference type="PROSITE" id="PS50263"/>
    </source>
</evidence>
<dbReference type="PROSITE" id="PS50263">
    <property type="entry name" value="CN_HYDROLASE"/>
    <property type="match status" value="1"/>
</dbReference>
<feature type="domain" description="CN hydrolase" evidence="6">
    <location>
        <begin position="11"/>
        <end position="290"/>
    </location>
</feature>
<dbReference type="InterPro" id="IPR044149">
    <property type="entry name" value="Nitrilases_CHs"/>
</dbReference>
<dbReference type="AlphaFoldDB" id="A0A2K0TIX8"/>
<evidence type="ECO:0000256" key="4">
    <source>
        <dbReference type="ARBA" id="ARBA00039045"/>
    </source>
</evidence>
<dbReference type="PROSITE" id="PS00920">
    <property type="entry name" value="NITRIL_CHT_1"/>
    <property type="match status" value="1"/>
</dbReference>
<dbReference type="PANTHER" id="PTHR46044:SF14">
    <property type="entry name" value="ARYLACETONITRILASE"/>
    <property type="match status" value="1"/>
</dbReference>
<name>A0A2K0TIX8_9HYPO</name>
<dbReference type="GO" id="GO:0000257">
    <property type="term" value="F:nitrilase activity"/>
    <property type="evidence" value="ECO:0007669"/>
    <property type="project" value="UniProtKB-EC"/>
</dbReference>
<dbReference type="OrthoDB" id="10250282at2759"/>
<proteinExistence type="inferred from homology"/>
<accession>A0A2K0TIX8</accession>
<dbReference type="Proteomes" id="UP000236546">
    <property type="component" value="Unassembled WGS sequence"/>
</dbReference>
<dbReference type="Pfam" id="PF00795">
    <property type="entry name" value="CN_hydrolase"/>
    <property type="match status" value="1"/>
</dbReference>